<organism evidence="1">
    <name type="scientific">Rhizophora mucronata</name>
    <name type="common">Asiatic mangrove</name>
    <dbReference type="NCBI Taxonomy" id="61149"/>
    <lineage>
        <taxon>Eukaryota</taxon>
        <taxon>Viridiplantae</taxon>
        <taxon>Streptophyta</taxon>
        <taxon>Embryophyta</taxon>
        <taxon>Tracheophyta</taxon>
        <taxon>Spermatophyta</taxon>
        <taxon>Magnoliopsida</taxon>
        <taxon>eudicotyledons</taxon>
        <taxon>Gunneridae</taxon>
        <taxon>Pentapetalae</taxon>
        <taxon>rosids</taxon>
        <taxon>fabids</taxon>
        <taxon>Malpighiales</taxon>
        <taxon>Rhizophoraceae</taxon>
        <taxon>Rhizophora</taxon>
    </lineage>
</organism>
<dbReference type="EMBL" id="GGEC01092758">
    <property type="protein sequence ID" value="MBX73242.1"/>
    <property type="molecule type" value="Transcribed_RNA"/>
</dbReference>
<evidence type="ECO:0000313" key="1">
    <source>
        <dbReference type="EMBL" id="MBX73242.1"/>
    </source>
</evidence>
<name>A0A2P2R1Y1_RHIMU</name>
<proteinExistence type="predicted"/>
<sequence>MNLYIDTNGMGAKIFHEHLEPFLFRVVFDPLPINQRDN</sequence>
<reference evidence="1" key="1">
    <citation type="submission" date="2018-02" db="EMBL/GenBank/DDBJ databases">
        <title>Rhizophora mucronata_Transcriptome.</title>
        <authorList>
            <person name="Meera S.P."/>
            <person name="Sreeshan A."/>
            <person name="Augustine A."/>
        </authorList>
    </citation>
    <scope>NUCLEOTIDE SEQUENCE</scope>
    <source>
        <tissue evidence="1">Leaf</tissue>
    </source>
</reference>
<dbReference type="AlphaFoldDB" id="A0A2P2R1Y1"/>
<accession>A0A2P2R1Y1</accession>
<protein>
    <submittedName>
        <fullName evidence="1">Uncharacterized protein</fullName>
    </submittedName>
</protein>